<gene>
    <name evidence="7" type="ORF">MNBD_GAMMA23-2129</name>
</gene>
<dbReference type="Pfam" id="PF00069">
    <property type="entry name" value="Pkinase"/>
    <property type="match status" value="1"/>
</dbReference>
<dbReference type="EMBL" id="UOFT01000002">
    <property type="protein sequence ID" value="VAW91013.1"/>
    <property type="molecule type" value="Genomic_DNA"/>
</dbReference>
<dbReference type="GO" id="GO:0004674">
    <property type="term" value="F:protein serine/threonine kinase activity"/>
    <property type="evidence" value="ECO:0007669"/>
    <property type="project" value="UniProtKB-KW"/>
</dbReference>
<feature type="compositionally biased region" description="Basic and acidic residues" evidence="5">
    <location>
        <begin position="1"/>
        <end position="16"/>
    </location>
</feature>
<evidence type="ECO:0000256" key="3">
    <source>
        <dbReference type="ARBA" id="ARBA00022777"/>
    </source>
</evidence>
<dbReference type="SUPFAM" id="SSF56112">
    <property type="entry name" value="Protein kinase-like (PK-like)"/>
    <property type="match status" value="1"/>
</dbReference>
<dbReference type="PANTHER" id="PTHR43289">
    <property type="entry name" value="MITOGEN-ACTIVATED PROTEIN KINASE KINASE KINASE 20-RELATED"/>
    <property type="match status" value="1"/>
</dbReference>
<feature type="compositionally biased region" description="Polar residues" evidence="5">
    <location>
        <begin position="69"/>
        <end position="79"/>
    </location>
</feature>
<keyword evidence="7" id="KW-0723">Serine/threonine-protein kinase</keyword>
<evidence type="ECO:0000313" key="7">
    <source>
        <dbReference type="EMBL" id="VAW91013.1"/>
    </source>
</evidence>
<organism evidence="7">
    <name type="scientific">hydrothermal vent metagenome</name>
    <dbReference type="NCBI Taxonomy" id="652676"/>
    <lineage>
        <taxon>unclassified sequences</taxon>
        <taxon>metagenomes</taxon>
        <taxon>ecological metagenomes</taxon>
    </lineage>
</organism>
<keyword evidence="2" id="KW-0547">Nucleotide-binding</keyword>
<keyword evidence="4" id="KW-0067">ATP-binding</keyword>
<dbReference type="GO" id="GO:0005524">
    <property type="term" value="F:ATP binding"/>
    <property type="evidence" value="ECO:0007669"/>
    <property type="project" value="UniProtKB-KW"/>
</dbReference>
<dbReference type="InterPro" id="IPR005532">
    <property type="entry name" value="SUMF_dom"/>
</dbReference>
<dbReference type="Pfam" id="PF03781">
    <property type="entry name" value="FGE-sulfatase"/>
    <property type="match status" value="1"/>
</dbReference>
<dbReference type="PROSITE" id="PS00107">
    <property type="entry name" value="PROTEIN_KINASE_ATP"/>
    <property type="match status" value="1"/>
</dbReference>
<dbReference type="InterPro" id="IPR008271">
    <property type="entry name" value="Ser/Thr_kinase_AS"/>
</dbReference>
<protein>
    <submittedName>
        <fullName evidence="7">Serine/threonine protein kinase</fullName>
    </submittedName>
</protein>
<dbReference type="AlphaFoldDB" id="A0A3B0ZSE6"/>
<feature type="compositionally biased region" description="Polar residues" evidence="5">
    <location>
        <begin position="40"/>
        <end position="59"/>
    </location>
</feature>
<dbReference type="InterPro" id="IPR011009">
    <property type="entry name" value="Kinase-like_dom_sf"/>
</dbReference>
<evidence type="ECO:0000256" key="1">
    <source>
        <dbReference type="ARBA" id="ARBA00022679"/>
    </source>
</evidence>
<name>A0A3B0ZSE6_9ZZZZ</name>
<dbReference type="SUPFAM" id="SSF56436">
    <property type="entry name" value="C-type lectin-like"/>
    <property type="match status" value="1"/>
</dbReference>
<dbReference type="CDD" id="cd14014">
    <property type="entry name" value="STKc_PknB_like"/>
    <property type="match status" value="1"/>
</dbReference>
<dbReference type="PROSITE" id="PS00108">
    <property type="entry name" value="PROTEIN_KINASE_ST"/>
    <property type="match status" value="1"/>
</dbReference>
<keyword evidence="1" id="KW-0808">Transferase</keyword>
<accession>A0A3B0ZSE6</accession>
<evidence type="ECO:0000256" key="5">
    <source>
        <dbReference type="SAM" id="MobiDB-lite"/>
    </source>
</evidence>
<sequence>MSEVEDNKTRIRKAADSKSSGNPDLTKAPSPKTKIRQKKTATSSQTRVKPVAQDTTQYKPATRKAAVNTPASPSKANQHSYSYENNGAGHHGVLKERFILAKIIGSGGMGVVYKAKDLLKVEAKDRDPYVAIKVLSEEFKAHPEAFISLQRESRKSQRIAHPNIVNVFDFDRDGDVVFMTMEYMDGKPLDQIIRQYRSTGLPTEDAWNILKSMCRALLHAHAEKIIHSDFKPGNIFVTNKGVTKVFDFGIARAVAKVTKNDDAPEDRTVFDAGNLGALTPAYASLEMLEGKKPDTRDDIYALGCIAYELFAGRHPFNKVPADEAKKQGLEPEKINNISKRQWRAIKQCLAFKREDRMASVEEFLDLISTTITRNYSIPIVLLLIALISTIGYMQFNRDTPTGLSESEIRSKVEYEIQLNFHKNTINRLLSTPDFTPSWEDQLWLEFVLFKDMLQNIEKWVSATESRATRGWFVVAGETAFNQYLGVIRKNRLKGNFKRTEVLIVNAARYSKNGNALDVERKLLAAAIEKHKLNKKRRMASKQREETTQSKVQTAKKKRVELFNIALNNVNQQLRCQSKLNMRNIDVAIKKLKSYNNRKYKRLKPGIIHKLASCITELGKPFPAKAQEYKKYALRIFNRNKAIVAIQITPRDPCNTSIAGLGGRGKRTVCKDKFHGVAGTGPDLIVVIGRGNMGTFAIGKYEISIKEMNMFCRRSDACNAINGKDTSLPVTNISFSTAKDYMRWLTKKTRKKYRLATKNEWLYAASARRKSLDPNRNCYLRTRGIEKGEELFGIKVGKPNSWGMVNYIGNAREWVYGKGRKLVAVGGSYNAPMESCQFDTMVSSTGNADIYTGFRVLREVQK</sequence>
<proteinExistence type="predicted"/>
<dbReference type="Gene3D" id="3.90.1580.10">
    <property type="entry name" value="paralog of FGE (formylglycine-generating enzyme)"/>
    <property type="match status" value="1"/>
</dbReference>
<dbReference type="InterPro" id="IPR017441">
    <property type="entry name" value="Protein_kinase_ATP_BS"/>
</dbReference>
<feature type="region of interest" description="Disordered" evidence="5">
    <location>
        <begin position="1"/>
        <end position="79"/>
    </location>
</feature>
<dbReference type="Gene3D" id="1.10.510.10">
    <property type="entry name" value="Transferase(Phosphotransferase) domain 1"/>
    <property type="match status" value="1"/>
</dbReference>
<dbReference type="PROSITE" id="PS50011">
    <property type="entry name" value="PROTEIN_KINASE_DOM"/>
    <property type="match status" value="1"/>
</dbReference>
<keyword evidence="3 7" id="KW-0418">Kinase</keyword>
<reference evidence="7" key="1">
    <citation type="submission" date="2018-06" db="EMBL/GenBank/DDBJ databases">
        <authorList>
            <person name="Zhirakovskaya E."/>
        </authorList>
    </citation>
    <scope>NUCLEOTIDE SEQUENCE</scope>
</reference>
<evidence type="ECO:0000256" key="4">
    <source>
        <dbReference type="ARBA" id="ARBA00022840"/>
    </source>
</evidence>
<dbReference type="InterPro" id="IPR042095">
    <property type="entry name" value="SUMF_sf"/>
</dbReference>
<evidence type="ECO:0000259" key="6">
    <source>
        <dbReference type="PROSITE" id="PS50011"/>
    </source>
</evidence>
<dbReference type="PANTHER" id="PTHR43289:SF6">
    <property type="entry name" value="SERINE_THREONINE-PROTEIN KINASE NEKL-3"/>
    <property type="match status" value="1"/>
</dbReference>
<dbReference type="InterPro" id="IPR016187">
    <property type="entry name" value="CTDL_fold"/>
</dbReference>
<feature type="domain" description="Protein kinase" evidence="6">
    <location>
        <begin position="98"/>
        <end position="371"/>
    </location>
</feature>
<dbReference type="Gene3D" id="3.30.200.20">
    <property type="entry name" value="Phosphorylase Kinase, domain 1"/>
    <property type="match status" value="1"/>
</dbReference>
<dbReference type="InterPro" id="IPR000719">
    <property type="entry name" value="Prot_kinase_dom"/>
</dbReference>
<evidence type="ECO:0000256" key="2">
    <source>
        <dbReference type="ARBA" id="ARBA00022741"/>
    </source>
</evidence>